<dbReference type="GeneID" id="57099424"/>
<evidence type="ECO:0000313" key="2">
    <source>
        <dbReference type="Proteomes" id="UP000222310"/>
    </source>
</evidence>
<name>A0A9Q5Z7P6_NOSLI</name>
<accession>A0A9Q5Z7P6</accession>
<protein>
    <submittedName>
        <fullName evidence="1">Uncharacterized protein</fullName>
    </submittedName>
</protein>
<sequence length="436" mass="41573">MSKTTFVNGTTVTADFLNAINNPTFDGQDLDGHNPKITNDDLSNTAGQIKPEWTTFRDALKVSASSGLSATYTGGAATLPNGAIATITPGTISLTDNATNYIYVNSSGSVVASTSTPLLGISLAKIVTVSGAISGSVVDLRPRFMVSPRQEAVRSFGGSGGEGDYTLSGTATFDQGEYYFQNFTIQAGATLTISGGAHIYVARNATIAGTINVNTPISGGAGFSTSVAGNIGGLSGAGPGGGSGSGTGQAYNYVLTRHGSGGGSGFCSCNASSSGSVAGGGKGGGGLTIEAGGAILVTGAINAKGGNGTSGSIITGTGYSTGGGGGSGGLVLLKSLTSITISATANIDVRGGNGGDGAGISSRGGGAGGGGQVVLISPSNNTSGSTILLSAGADGTDTGTAVGGGAGGGFGGAGGQKGGASASSGQLILRNFIPVG</sequence>
<proteinExistence type="predicted"/>
<reference evidence="1 2" key="1">
    <citation type="submission" date="2015-02" db="EMBL/GenBank/DDBJ databases">
        <title>Nostoc linckia genome annotation.</title>
        <authorList>
            <person name="Zhou Z."/>
        </authorList>
    </citation>
    <scope>NUCLEOTIDE SEQUENCE [LARGE SCALE GENOMIC DNA]</scope>
    <source>
        <strain evidence="2">z8</strain>
    </source>
</reference>
<dbReference type="RefSeq" id="WP_180267625.1">
    <property type="nucleotide sequence ID" value="NZ_LAHD01000107.1"/>
</dbReference>
<gene>
    <name evidence="1" type="ORF">VF08_27900</name>
</gene>
<comment type="caution">
    <text evidence="1">The sequence shown here is derived from an EMBL/GenBank/DDBJ whole genome shotgun (WGS) entry which is preliminary data.</text>
</comment>
<organism evidence="1 2">
    <name type="scientific">Nostoc linckia z8</name>
    <dbReference type="NCBI Taxonomy" id="1628746"/>
    <lineage>
        <taxon>Bacteria</taxon>
        <taxon>Bacillati</taxon>
        <taxon>Cyanobacteriota</taxon>
        <taxon>Cyanophyceae</taxon>
        <taxon>Nostocales</taxon>
        <taxon>Nostocaceae</taxon>
        <taxon>Nostoc</taxon>
    </lineage>
</organism>
<evidence type="ECO:0000313" key="1">
    <source>
        <dbReference type="EMBL" id="PHJ97924.1"/>
    </source>
</evidence>
<dbReference type="EMBL" id="LAHD01000107">
    <property type="protein sequence ID" value="PHJ97924.1"/>
    <property type="molecule type" value="Genomic_DNA"/>
</dbReference>
<dbReference type="Proteomes" id="UP000222310">
    <property type="component" value="Unassembled WGS sequence"/>
</dbReference>
<dbReference type="AlphaFoldDB" id="A0A9Q5Z7P6"/>